<protein>
    <submittedName>
        <fullName evidence="2">Nuclear transport factor 2 family protein</fullName>
    </submittedName>
</protein>
<dbReference type="SUPFAM" id="SSF54427">
    <property type="entry name" value="NTF2-like"/>
    <property type="match status" value="1"/>
</dbReference>
<dbReference type="Gene3D" id="3.10.450.50">
    <property type="match status" value="1"/>
</dbReference>
<evidence type="ECO:0000313" key="3">
    <source>
        <dbReference type="Proteomes" id="UP001596244"/>
    </source>
</evidence>
<evidence type="ECO:0000259" key="1">
    <source>
        <dbReference type="Pfam" id="PF12680"/>
    </source>
</evidence>
<organism evidence="2 3">
    <name type="scientific">Corynebacterium nasicanis</name>
    <dbReference type="NCBI Taxonomy" id="1448267"/>
    <lineage>
        <taxon>Bacteria</taxon>
        <taxon>Bacillati</taxon>
        <taxon>Actinomycetota</taxon>
        <taxon>Actinomycetes</taxon>
        <taxon>Mycobacteriales</taxon>
        <taxon>Corynebacteriaceae</taxon>
        <taxon>Corynebacterium</taxon>
    </lineage>
</organism>
<accession>A0ABW1QD06</accession>
<feature type="domain" description="SnoaL-like" evidence="1">
    <location>
        <begin position="7"/>
        <end position="102"/>
    </location>
</feature>
<sequence length="160" mass="17582">MNPTTISRWTDADRSGDLAAMRACLAPDVHLISPLTDGFSFRGPDEVIAVFEAAFVLLDDIVIHRVTGADRDWVLHGRNRLGAQNLEEIQWLRLDEAGLISEITLFIRPMPAAVLLLGRIGPELAARGVLRPVARGASGAARPLGWIVRGVEKFLMPRLR</sequence>
<dbReference type="Pfam" id="PF12680">
    <property type="entry name" value="SnoaL_2"/>
    <property type="match status" value="1"/>
</dbReference>
<evidence type="ECO:0000313" key="2">
    <source>
        <dbReference type="EMBL" id="MFC6147289.1"/>
    </source>
</evidence>
<proteinExistence type="predicted"/>
<reference evidence="3" key="1">
    <citation type="journal article" date="2019" name="Int. J. Syst. Evol. Microbiol.">
        <title>The Global Catalogue of Microorganisms (GCM) 10K type strain sequencing project: providing services to taxonomists for standard genome sequencing and annotation.</title>
        <authorList>
            <consortium name="The Broad Institute Genomics Platform"/>
            <consortium name="The Broad Institute Genome Sequencing Center for Infectious Disease"/>
            <person name="Wu L."/>
            <person name="Ma J."/>
        </authorList>
    </citation>
    <scope>NUCLEOTIDE SEQUENCE [LARGE SCALE GENOMIC DNA]</scope>
    <source>
        <strain evidence="3">CCUG 51943</strain>
    </source>
</reference>
<comment type="caution">
    <text evidence="2">The sequence shown here is derived from an EMBL/GenBank/DDBJ whole genome shotgun (WGS) entry which is preliminary data.</text>
</comment>
<keyword evidence="3" id="KW-1185">Reference proteome</keyword>
<name>A0ABW1QD06_9CORY</name>
<gene>
    <name evidence="2" type="ORF">ACFPUZ_10795</name>
</gene>
<dbReference type="EMBL" id="JBHSQE010000009">
    <property type="protein sequence ID" value="MFC6147289.1"/>
    <property type="molecule type" value="Genomic_DNA"/>
</dbReference>
<dbReference type="RefSeq" id="WP_377001909.1">
    <property type="nucleotide sequence ID" value="NZ_JBHSQE010000009.1"/>
</dbReference>
<dbReference type="Proteomes" id="UP001596244">
    <property type="component" value="Unassembled WGS sequence"/>
</dbReference>
<dbReference type="InterPro" id="IPR032710">
    <property type="entry name" value="NTF2-like_dom_sf"/>
</dbReference>
<dbReference type="InterPro" id="IPR037401">
    <property type="entry name" value="SnoaL-like"/>
</dbReference>